<evidence type="ECO:0000256" key="4">
    <source>
        <dbReference type="ARBA" id="ARBA00022679"/>
    </source>
</evidence>
<proteinExistence type="inferred from homology"/>
<organism evidence="8">
    <name type="scientific">hydrothermal vent metagenome</name>
    <dbReference type="NCBI Taxonomy" id="652676"/>
    <lineage>
        <taxon>unclassified sequences</taxon>
        <taxon>metagenomes</taxon>
        <taxon>ecological metagenomes</taxon>
    </lineage>
</organism>
<dbReference type="InterPro" id="IPR037157">
    <property type="entry name" value="Acetyltransf_C_sf"/>
</dbReference>
<dbReference type="EMBL" id="UOFX01000056">
    <property type="protein sequence ID" value="VAX09695.1"/>
    <property type="molecule type" value="Genomic_DNA"/>
</dbReference>
<dbReference type="GO" id="GO:0016020">
    <property type="term" value="C:membrane"/>
    <property type="evidence" value="ECO:0007669"/>
    <property type="project" value="GOC"/>
</dbReference>
<reference evidence="8" key="1">
    <citation type="submission" date="2018-06" db="EMBL/GenBank/DDBJ databases">
        <authorList>
            <person name="Zhirakovskaya E."/>
        </authorList>
    </citation>
    <scope>NUCLEOTIDE SEQUENCE</scope>
</reference>
<evidence type="ECO:0000259" key="7">
    <source>
        <dbReference type="Pfam" id="PF13720"/>
    </source>
</evidence>
<keyword evidence="3" id="KW-0441">Lipid A biosynthesis</keyword>
<sequence>MNHTQIDPRSAIDPAAELDENVTVGPFAVIGPDVKIGRGTKIGPHTVINGPTVIGVDNHIFQFASVGEDPQDKKYAGEKTRLEIGDRNQIREFTTVHRGTAQDAIVTRIGNDNLLMAYTHVAHDCQLGDHIILANAASLGGHVLVGDHAILGGFAIAHQFCHIGAHSFCSMGSVIKGDVPPYVTVGGHPAKPHGINSEGLRRRGYSEESIQQIKRAYRLLYKSHLKLDEAVAAVEKLVRDCPDIALLTKFFNESERGIIR</sequence>
<evidence type="ECO:0000256" key="6">
    <source>
        <dbReference type="ARBA" id="ARBA00023315"/>
    </source>
</evidence>
<dbReference type="PANTHER" id="PTHR43480">
    <property type="entry name" value="ACYL-[ACYL-CARRIER-PROTEIN]--UDP-N-ACETYLGLUCOSAMINE O-ACYLTRANSFERASE"/>
    <property type="match status" value="1"/>
</dbReference>
<dbReference type="InterPro" id="IPR029098">
    <property type="entry name" value="Acetyltransf_C"/>
</dbReference>
<name>A0A3B1BTP1_9ZZZZ</name>
<dbReference type="InterPro" id="IPR001451">
    <property type="entry name" value="Hexapep"/>
</dbReference>
<dbReference type="EC" id="2.3.1.129" evidence="8"/>
<keyword evidence="1" id="KW-0963">Cytoplasm</keyword>
<dbReference type="NCBIfam" id="TIGR01852">
    <property type="entry name" value="lipid_A_lpxA"/>
    <property type="match status" value="1"/>
</dbReference>
<keyword evidence="2" id="KW-0444">Lipid biosynthesis</keyword>
<dbReference type="InterPro" id="IPR011004">
    <property type="entry name" value="Trimer_LpxA-like_sf"/>
</dbReference>
<keyword evidence="5" id="KW-0443">Lipid metabolism</keyword>
<dbReference type="GO" id="GO:0009245">
    <property type="term" value="P:lipid A biosynthetic process"/>
    <property type="evidence" value="ECO:0007669"/>
    <property type="project" value="UniProtKB-KW"/>
</dbReference>
<dbReference type="CDD" id="cd03351">
    <property type="entry name" value="LbH_UDP-GlcNAc_AT"/>
    <property type="match status" value="1"/>
</dbReference>
<dbReference type="PROSITE" id="PS00101">
    <property type="entry name" value="HEXAPEP_TRANSFERASES"/>
    <property type="match status" value="1"/>
</dbReference>
<keyword evidence="6 8" id="KW-0012">Acyltransferase</keyword>
<dbReference type="InterPro" id="IPR018357">
    <property type="entry name" value="Hexapep_transf_CS"/>
</dbReference>
<dbReference type="Pfam" id="PF00132">
    <property type="entry name" value="Hexapep"/>
    <property type="match status" value="1"/>
</dbReference>
<dbReference type="Gene3D" id="1.20.1180.10">
    <property type="entry name" value="Udp N-acetylglucosamine O-acyltransferase, C-terminal domain"/>
    <property type="match status" value="1"/>
</dbReference>
<accession>A0A3B1BTP1</accession>
<dbReference type="NCBIfam" id="NF003657">
    <property type="entry name" value="PRK05289.1"/>
    <property type="match status" value="1"/>
</dbReference>
<evidence type="ECO:0000256" key="1">
    <source>
        <dbReference type="ARBA" id="ARBA00022490"/>
    </source>
</evidence>
<dbReference type="PANTHER" id="PTHR43480:SF1">
    <property type="entry name" value="ACYL-[ACYL-CARRIER-PROTEIN]--UDP-N-ACETYLGLUCOSAMINE O-ACYLTRANSFERASE, MITOCHONDRIAL-RELATED"/>
    <property type="match status" value="1"/>
</dbReference>
<dbReference type="PIRSF" id="PIRSF000456">
    <property type="entry name" value="UDP-GlcNAc_acltr"/>
    <property type="match status" value="1"/>
</dbReference>
<dbReference type="HAMAP" id="MF_00387">
    <property type="entry name" value="LpxA"/>
    <property type="match status" value="1"/>
</dbReference>
<keyword evidence="4 8" id="KW-0808">Transferase</keyword>
<dbReference type="AlphaFoldDB" id="A0A3B1BTP1"/>
<gene>
    <name evidence="8" type="ORF">MNBD_GAMMA26-1159</name>
</gene>
<evidence type="ECO:0000313" key="8">
    <source>
        <dbReference type="EMBL" id="VAX09695.1"/>
    </source>
</evidence>
<evidence type="ECO:0000256" key="3">
    <source>
        <dbReference type="ARBA" id="ARBA00022556"/>
    </source>
</evidence>
<dbReference type="Gene3D" id="2.160.10.10">
    <property type="entry name" value="Hexapeptide repeat proteins"/>
    <property type="match status" value="1"/>
</dbReference>
<dbReference type="Pfam" id="PF13720">
    <property type="entry name" value="Acetyltransf_11"/>
    <property type="match status" value="1"/>
</dbReference>
<dbReference type="GO" id="GO:0008780">
    <property type="term" value="F:acyl-[acyl-carrier-protein]-UDP-N-acetylglucosamine O-acyltransferase activity"/>
    <property type="evidence" value="ECO:0007669"/>
    <property type="project" value="UniProtKB-EC"/>
</dbReference>
<feature type="domain" description="UDP N-acetylglucosamine O-acyltransferase C-terminal" evidence="7">
    <location>
        <begin position="178"/>
        <end position="259"/>
    </location>
</feature>
<evidence type="ECO:0000256" key="5">
    <source>
        <dbReference type="ARBA" id="ARBA00023098"/>
    </source>
</evidence>
<protein>
    <submittedName>
        <fullName evidence="8">Acyl-[acyl-carrier-protein]--UDP-N-acetylglucosamine O-acyltransferase</fullName>
        <ecNumber evidence="8">2.3.1.129</ecNumber>
    </submittedName>
</protein>
<dbReference type="SUPFAM" id="SSF51161">
    <property type="entry name" value="Trimeric LpxA-like enzymes"/>
    <property type="match status" value="1"/>
</dbReference>
<evidence type="ECO:0000256" key="2">
    <source>
        <dbReference type="ARBA" id="ARBA00022516"/>
    </source>
</evidence>
<dbReference type="InterPro" id="IPR010137">
    <property type="entry name" value="Lipid_A_LpxA"/>
</dbReference>